<name>W9B6Y3_MYCCO</name>
<accession>W9B6Y3</accession>
<dbReference type="PANTHER" id="PTHR45649">
    <property type="entry name" value="AMINO-ACID PERMEASE BAT1"/>
    <property type="match status" value="1"/>
</dbReference>
<dbReference type="InterPro" id="IPR002293">
    <property type="entry name" value="AA/rel_permease1"/>
</dbReference>
<dbReference type="STRING" id="258533.BN977_05578"/>
<dbReference type="Gene3D" id="1.20.1740.10">
    <property type="entry name" value="Amino acid/polyamine transporter I"/>
    <property type="match status" value="1"/>
</dbReference>
<keyword evidence="8" id="KW-1185">Reference proteome</keyword>
<feature type="transmembrane region" description="Helical" evidence="6">
    <location>
        <begin position="65"/>
        <end position="88"/>
    </location>
</feature>
<dbReference type="PANTHER" id="PTHR45649:SF26">
    <property type="entry name" value="OS04G0435100 PROTEIN"/>
    <property type="match status" value="1"/>
</dbReference>
<sequence>MPEGHELLDEDERHLASLGYTQELHRSWSSFSNFAISFSIISILAGCFTSFGLGWNNGGPAAIAWGWPIIAVFILIIGLCMSELVSAFPTSGGIYWWAAKLGGPKAGFYTGWLNLIGLIAILASVAYGSATFLDLTLSTFSQTWAAGYSLERVFVMFLAILVVVAVINIFSSHLLAVINNISVWWHVFGAAAVIVILWLIPAQHASFSTVFATTVNNTGFFGGSTSGLAFLFFVLPMSAILTQYTITGYDASAHLSEETKSAADGAAKGIWRSIFYSAIGGWILLLTFLFAVQDVDGVTAGGGAVATIFTQAMDSKWVGIVLFISTAGQLFCTTACQTSASRMLFAFSRDRAVPGHQLWSKVNANKVPANAVIVTAAIAALLTLPALVKVDINGAPVPIAFFAVVSIGVVGLYLCFAVPIYYRWKAGDSFPLGKWNLRGHHKWMAPVALAEIIITSIIAMFPTSIGGTPWDASFEWKFVNYTPILVGTVLVLLYIYWHVSVKHWFTGPVKQVDITGGELTDA</sequence>
<proteinExistence type="predicted"/>
<comment type="caution">
    <text evidence="7">The sequence shown here is derived from an EMBL/GenBank/DDBJ whole genome shotgun (WGS) entry which is preliminary data.</text>
</comment>
<feature type="transmembrane region" description="Helical" evidence="6">
    <location>
        <begin position="478"/>
        <end position="497"/>
    </location>
</feature>
<evidence type="ECO:0000256" key="4">
    <source>
        <dbReference type="ARBA" id="ARBA00022989"/>
    </source>
</evidence>
<evidence type="ECO:0000256" key="3">
    <source>
        <dbReference type="ARBA" id="ARBA00022692"/>
    </source>
</evidence>
<feature type="transmembrane region" description="Helical" evidence="6">
    <location>
        <begin position="443"/>
        <end position="466"/>
    </location>
</feature>
<keyword evidence="4 6" id="KW-1133">Transmembrane helix</keyword>
<keyword evidence="3 6" id="KW-0812">Transmembrane</keyword>
<reference evidence="7" key="2">
    <citation type="submission" date="2014-03" db="EMBL/GenBank/DDBJ databases">
        <authorList>
            <person name="Urmite Genomes"/>
        </authorList>
    </citation>
    <scope>NUCLEOTIDE SEQUENCE</scope>
    <source>
        <strain evidence="7">DSM 44829</strain>
    </source>
</reference>
<feature type="transmembrane region" description="Helical" evidence="6">
    <location>
        <begin position="274"/>
        <end position="292"/>
    </location>
</feature>
<feature type="transmembrane region" description="Helical" evidence="6">
    <location>
        <begin position="153"/>
        <end position="171"/>
    </location>
</feature>
<evidence type="ECO:0000313" key="8">
    <source>
        <dbReference type="Proteomes" id="UP000028870"/>
    </source>
</evidence>
<dbReference type="EMBL" id="CCBB010000003">
    <property type="protein sequence ID" value="CDO10742.1"/>
    <property type="molecule type" value="Genomic_DNA"/>
</dbReference>
<dbReference type="GO" id="GO:0022857">
    <property type="term" value="F:transmembrane transporter activity"/>
    <property type="evidence" value="ECO:0007669"/>
    <property type="project" value="InterPro"/>
</dbReference>
<dbReference type="RefSeq" id="WP_036403010.1">
    <property type="nucleotide sequence ID" value="NZ_CCBB010000003.1"/>
</dbReference>
<feature type="transmembrane region" description="Helical" evidence="6">
    <location>
        <begin position="367"/>
        <end position="387"/>
    </location>
</feature>
<keyword evidence="2" id="KW-0813">Transport</keyword>
<feature type="transmembrane region" description="Helical" evidence="6">
    <location>
        <begin position="34"/>
        <end position="53"/>
    </location>
</feature>
<dbReference type="Proteomes" id="UP000028870">
    <property type="component" value="Unassembled WGS sequence"/>
</dbReference>
<keyword evidence="5 6" id="KW-0472">Membrane</keyword>
<reference evidence="7" key="1">
    <citation type="submission" date="2014-03" db="EMBL/GenBank/DDBJ databases">
        <title>Draft Genome Sequence of Mycobacterium cosmeticum DSM 44829.</title>
        <authorList>
            <person name="Croce O."/>
            <person name="Robert C."/>
            <person name="Raoult D."/>
            <person name="Drancourt M."/>
        </authorList>
    </citation>
    <scope>NUCLEOTIDE SEQUENCE [LARGE SCALE GENOMIC DNA]</scope>
    <source>
        <strain evidence="7">DSM 44829</strain>
    </source>
</reference>
<dbReference type="Pfam" id="PF13520">
    <property type="entry name" value="AA_permease_2"/>
    <property type="match status" value="1"/>
</dbReference>
<feature type="transmembrane region" description="Helical" evidence="6">
    <location>
        <begin position="183"/>
        <end position="200"/>
    </location>
</feature>
<dbReference type="PIRSF" id="PIRSF006060">
    <property type="entry name" value="AA_transporter"/>
    <property type="match status" value="1"/>
</dbReference>
<feature type="transmembrane region" description="Helical" evidence="6">
    <location>
        <begin position="317"/>
        <end position="336"/>
    </location>
</feature>
<protein>
    <submittedName>
        <fullName evidence="7">Amino acid transporter</fullName>
    </submittedName>
</protein>
<gene>
    <name evidence="7" type="ORF">BN977_05578</name>
</gene>
<feature type="transmembrane region" description="Helical" evidence="6">
    <location>
        <begin position="220"/>
        <end position="241"/>
    </location>
</feature>
<evidence type="ECO:0000256" key="6">
    <source>
        <dbReference type="SAM" id="Phobius"/>
    </source>
</evidence>
<dbReference type="AlphaFoldDB" id="W9B6Y3"/>
<dbReference type="OrthoDB" id="8274074at2"/>
<evidence type="ECO:0000256" key="2">
    <source>
        <dbReference type="ARBA" id="ARBA00022448"/>
    </source>
</evidence>
<evidence type="ECO:0000313" key="7">
    <source>
        <dbReference type="EMBL" id="CDO10742.1"/>
    </source>
</evidence>
<evidence type="ECO:0000256" key="1">
    <source>
        <dbReference type="ARBA" id="ARBA00004141"/>
    </source>
</evidence>
<dbReference type="eggNOG" id="COG0531">
    <property type="taxonomic scope" value="Bacteria"/>
</dbReference>
<organism evidence="7 8">
    <name type="scientific">Mycolicibacterium cosmeticum</name>
    <dbReference type="NCBI Taxonomy" id="258533"/>
    <lineage>
        <taxon>Bacteria</taxon>
        <taxon>Bacillati</taxon>
        <taxon>Actinomycetota</taxon>
        <taxon>Actinomycetes</taxon>
        <taxon>Mycobacteriales</taxon>
        <taxon>Mycobacteriaceae</taxon>
        <taxon>Mycolicibacterium</taxon>
    </lineage>
</organism>
<comment type="subcellular location">
    <subcellularLocation>
        <location evidence="1">Membrane</location>
        <topology evidence="1">Multi-pass membrane protein</topology>
    </subcellularLocation>
</comment>
<dbReference type="GO" id="GO:0016020">
    <property type="term" value="C:membrane"/>
    <property type="evidence" value="ECO:0007669"/>
    <property type="project" value="UniProtKB-SubCell"/>
</dbReference>
<feature type="transmembrane region" description="Helical" evidence="6">
    <location>
        <begin position="399"/>
        <end position="422"/>
    </location>
</feature>
<evidence type="ECO:0000256" key="5">
    <source>
        <dbReference type="ARBA" id="ARBA00023136"/>
    </source>
</evidence>
<feature type="transmembrane region" description="Helical" evidence="6">
    <location>
        <begin position="109"/>
        <end position="133"/>
    </location>
</feature>